<evidence type="ECO:0000313" key="1">
    <source>
        <dbReference type="EMBL" id="JAD15544.1"/>
    </source>
</evidence>
<reference evidence="1" key="1">
    <citation type="submission" date="2014-09" db="EMBL/GenBank/DDBJ databases">
        <authorList>
            <person name="Magalhaes I.L.F."/>
            <person name="Oliveira U."/>
            <person name="Santos F.R."/>
            <person name="Vidigal T.H.D.A."/>
            <person name="Brescovit A.D."/>
            <person name="Santos A.J."/>
        </authorList>
    </citation>
    <scope>NUCLEOTIDE SEQUENCE</scope>
    <source>
        <tissue evidence="1">Shoot tissue taken approximately 20 cm above the soil surface</tissue>
    </source>
</reference>
<accession>A0A0A8XP76</accession>
<organism evidence="1">
    <name type="scientific">Arundo donax</name>
    <name type="common">Giant reed</name>
    <name type="synonym">Donax arundinaceus</name>
    <dbReference type="NCBI Taxonomy" id="35708"/>
    <lineage>
        <taxon>Eukaryota</taxon>
        <taxon>Viridiplantae</taxon>
        <taxon>Streptophyta</taxon>
        <taxon>Embryophyta</taxon>
        <taxon>Tracheophyta</taxon>
        <taxon>Spermatophyta</taxon>
        <taxon>Magnoliopsida</taxon>
        <taxon>Liliopsida</taxon>
        <taxon>Poales</taxon>
        <taxon>Poaceae</taxon>
        <taxon>PACMAD clade</taxon>
        <taxon>Arundinoideae</taxon>
        <taxon>Arundineae</taxon>
        <taxon>Arundo</taxon>
    </lineage>
</organism>
<proteinExistence type="predicted"/>
<dbReference type="AlphaFoldDB" id="A0A0A8XP76"/>
<dbReference type="EMBL" id="GBRH01282351">
    <property type="protein sequence ID" value="JAD15544.1"/>
    <property type="molecule type" value="Transcribed_RNA"/>
</dbReference>
<sequence length="20" mass="2278">MIDAISANLYRDINPEEVDV</sequence>
<reference evidence="1" key="2">
    <citation type="journal article" date="2015" name="Data Brief">
        <title>Shoot transcriptome of the giant reed, Arundo donax.</title>
        <authorList>
            <person name="Barrero R.A."/>
            <person name="Guerrero F.D."/>
            <person name="Moolhuijzen P."/>
            <person name="Goolsby J.A."/>
            <person name="Tidwell J."/>
            <person name="Bellgard S.E."/>
            <person name="Bellgard M.I."/>
        </authorList>
    </citation>
    <scope>NUCLEOTIDE SEQUENCE</scope>
    <source>
        <tissue evidence="1">Shoot tissue taken approximately 20 cm above the soil surface</tissue>
    </source>
</reference>
<protein>
    <submittedName>
        <fullName evidence="1">Uncharacterized protein</fullName>
    </submittedName>
</protein>
<name>A0A0A8XP76_ARUDO</name>